<evidence type="ECO:0000313" key="3">
    <source>
        <dbReference type="Proteomes" id="UP000033063"/>
    </source>
</evidence>
<dbReference type="GeneID" id="24879291"/>
<organism evidence="2 3">
    <name type="scientific">Methanosarcina mazei LYC</name>
    <dbReference type="NCBI Taxonomy" id="1434114"/>
    <lineage>
        <taxon>Archaea</taxon>
        <taxon>Methanobacteriati</taxon>
        <taxon>Methanobacteriota</taxon>
        <taxon>Stenosarchaea group</taxon>
        <taxon>Methanomicrobia</taxon>
        <taxon>Methanosarcinales</taxon>
        <taxon>Methanosarcinaceae</taxon>
        <taxon>Methanosarcina</taxon>
    </lineage>
</organism>
<proteinExistence type="predicted"/>
<keyword evidence="1" id="KW-0472">Membrane</keyword>
<evidence type="ECO:0000313" key="2">
    <source>
        <dbReference type="EMBL" id="AKB69502.1"/>
    </source>
</evidence>
<dbReference type="HOGENOM" id="CLU_1399761_0_0_2"/>
<feature type="transmembrane region" description="Helical" evidence="1">
    <location>
        <begin position="158"/>
        <end position="177"/>
    </location>
</feature>
<sequence>MRGTLLAFLGKYTVLSISLGLLACVIDKLSFNLKNEITVELIEENWIAFIITLGLLIAYVLIYSAMLEHYEFILQTIFKKPMLEYTLAKKKFKNGCYEVEGNPRKSYDKLPQTIKTDIDKLDNLIYQEKVPKLIDLSLASFNSLILLLYGFFIKSDLYLTTGVFASFYFGFFGINAYSDLKKVIIYDYKSLFED</sequence>
<feature type="transmembrane region" description="Helical" evidence="1">
    <location>
        <begin position="46"/>
        <end position="66"/>
    </location>
</feature>
<name>A0A0E3RTY1_METMZ</name>
<evidence type="ECO:0000256" key="1">
    <source>
        <dbReference type="SAM" id="Phobius"/>
    </source>
</evidence>
<dbReference type="Proteomes" id="UP000033063">
    <property type="component" value="Chromosome"/>
</dbReference>
<keyword evidence="1" id="KW-1133">Transmembrane helix</keyword>
<dbReference type="PATRIC" id="fig|1434114.4.peg.3724"/>
<reference evidence="2 3" key="1">
    <citation type="submission" date="2014-07" db="EMBL/GenBank/DDBJ databases">
        <title>Methanogenic archaea and the global carbon cycle.</title>
        <authorList>
            <person name="Henriksen J.R."/>
            <person name="Luke J."/>
            <person name="Reinhart S."/>
            <person name="Benedict M.N."/>
            <person name="Youngblut N.D."/>
            <person name="Metcalf M.E."/>
            <person name="Whitaker R.J."/>
            <person name="Metcalf W.W."/>
        </authorList>
    </citation>
    <scope>NUCLEOTIDE SEQUENCE [LARGE SCALE GENOMIC DNA]</scope>
    <source>
        <strain evidence="2 3">LYC</strain>
    </source>
</reference>
<dbReference type="AlphaFoldDB" id="A0A0E3RTY1"/>
<protein>
    <submittedName>
        <fullName evidence="2">Uncharacterized protein</fullName>
    </submittedName>
</protein>
<feature type="transmembrane region" description="Helical" evidence="1">
    <location>
        <begin position="133"/>
        <end position="152"/>
    </location>
</feature>
<dbReference type="EMBL" id="CP009513">
    <property type="protein sequence ID" value="AKB69502.1"/>
    <property type="molecule type" value="Genomic_DNA"/>
</dbReference>
<keyword evidence="1" id="KW-0812">Transmembrane</keyword>
<accession>A0A0E3RTY1</accession>
<dbReference type="PROSITE" id="PS51257">
    <property type="entry name" value="PROKAR_LIPOPROTEIN"/>
    <property type="match status" value="1"/>
</dbReference>
<dbReference type="RefSeq" id="WP_048041159.1">
    <property type="nucleotide sequence ID" value="NZ_CP009513.1"/>
</dbReference>
<gene>
    <name evidence="2" type="ORF">MSMAL_2959</name>
</gene>